<feature type="compositionally biased region" description="Low complexity" evidence="1">
    <location>
        <begin position="8"/>
        <end position="20"/>
    </location>
</feature>
<feature type="domain" description="TTF-type" evidence="2">
    <location>
        <begin position="99"/>
        <end position="202"/>
    </location>
</feature>
<evidence type="ECO:0000313" key="3">
    <source>
        <dbReference type="EnsemblPlants" id="Kaladp0032s0445.1.v1.1"/>
    </source>
</evidence>
<name>A0A7N0TD09_KALFE</name>
<dbReference type="InterPro" id="IPR025398">
    <property type="entry name" value="DUF4371"/>
</dbReference>
<dbReference type="PANTHER" id="PTHR11697">
    <property type="entry name" value="GENERAL TRANSCRIPTION FACTOR 2-RELATED ZINC FINGER PROTEIN"/>
    <property type="match status" value="1"/>
</dbReference>
<dbReference type="AlphaFoldDB" id="A0A7N0TD09"/>
<protein>
    <recommendedName>
        <fullName evidence="2">TTF-type domain-containing protein</fullName>
    </recommendedName>
</protein>
<dbReference type="PANTHER" id="PTHR11697:SF230">
    <property type="entry name" value="ZINC FINGER, MYM DOMAIN CONTAINING 1"/>
    <property type="match status" value="1"/>
</dbReference>
<reference evidence="3" key="1">
    <citation type="submission" date="2021-01" db="UniProtKB">
        <authorList>
            <consortium name="EnsemblPlants"/>
        </authorList>
    </citation>
    <scope>IDENTIFICATION</scope>
</reference>
<evidence type="ECO:0000256" key="1">
    <source>
        <dbReference type="SAM" id="MobiDB-lite"/>
    </source>
</evidence>
<dbReference type="InterPro" id="IPR012337">
    <property type="entry name" value="RNaseH-like_sf"/>
</dbReference>
<dbReference type="Gramene" id="Kaladp0032s0445.1.v1.1">
    <property type="protein sequence ID" value="Kaladp0032s0445.1.v1.1"/>
    <property type="gene ID" value="Kaladp0032s0445.v1.1"/>
</dbReference>
<evidence type="ECO:0000313" key="4">
    <source>
        <dbReference type="Proteomes" id="UP000594263"/>
    </source>
</evidence>
<evidence type="ECO:0000259" key="2">
    <source>
        <dbReference type="SMART" id="SM00597"/>
    </source>
</evidence>
<sequence length="623" mass="71431">SYWNNYDTSNKSQKTSTSSTPVLNQEIEDINHDGEDRDNVSNIQSSYEVEVIPHDPGLRVPISSYSLKYQDEIQRKFVALGPYQPRSHNFPQKDHGSRGKRRFSSKWFDKYDWLEYSVEKDAVFCFVCYLFKERTSNVGGDSFMNKGFDRWHRSESYVSHIRGIGSAHQQAKEKYELFRNQKTSIMESLNKQSRLAFRGHDESESSENKGNFRELLAWLAKISNDVEKVVFKNAPGNNQMTSGGIQKELIKSCAKERTKLIIEEIKDNFFGILADESSDASGKEQLALCLRYIDQKGRLNEKFLGIIHVEDTTVVSLKSAIQSLLIKHSLSISKIQGQGYDGASNMKGEIQGLKTLIMNDTPSAYYIHCFAHQLQLTLVAIANDNCDCTWLFEQLSYLLNVIGVYCKRKEMIRIIQAQKVAEALNLGEIDSGKGLNQELSLSRPADTLLVTIAKGASNKEDRVKAQLVLYSFESFDFVFMAHLMLYIFGYTNQLSNALQKKDQDIINAMTLVSLTKEKLQSLRTDGWENFLNRVISFCKNHEIKVPDMNDYYVPPGRPRRLFQKVKNIHRFRVEMFLSIIDLQIQKLNNRFDEVNMELLICMACLNPANSFAAFDQKKILRLA</sequence>
<dbReference type="Proteomes" id="UP000594263">
    <property type="component" value="Unplaced"/>
</dbReference>
<accession>A0A7N0TD09</accession>
<dbReference type="EnsemblPlants" id="Kaladp0032s0445.1.v1.1">
    <property type="protein sequence ID" value="Kaladp0032s0445.1.v1.1"/>
    <property type="gene ID" value="Kaladp0032s0445.v1.1"/>
</dbReference>
<dbReference type="InterPro" id="IPR055298">
    <property type="entry name" value="AtLOH3-like"/>
</dbReference>
<dbReference type="Pfam" id="PF14291">
    <property type="entry name" value="DUF4371"/>
    <property type="match status" value="1"/>
</dbReference>
<dbReference type="SUPFAM" id="SSF53098">
    <property type="entry name" value="Ribonuclease H-like"/>
    <property type="match status" value="1"/>
</dbReference>
<keyword evidence="4" id="KW-1185">Reference proteome</keyword>
<feature type="region of interest" description="Disordered" evidence="1">
    <location>
        <begin position="1"/>
        <end position="22"/>
    </location>
</feature>
<proteinExistence type="predicted"/>
<organism evidence="3 4">
    <name type="scientific">Kalanchoe fedtschenkoi</name>
    <name type="common">Lavender scallops</name>
    <name type="synonym">South American air plant</name>
    <dbReference type="NCBI Taxonomy" id="63787"/>
    <lineage>
        <taxon>Eukaryota</taxon>
        <taxon>Viridiplantae</taxon>
        <taxon>Streptophyta</taxon>
        <taxon>Embryophyta</taxon>
        <taxon>Tracheophyta</taxon>
        <taxon>Spermatophyta</taxon>
        <taxon>Magnoliopsida</taxon>
        <taxon>eudicotyledons</taxon>
        <taxon>Gunneridae</taxon>
        <taxon>Pentapetalae</taxon>
        <taxon>Saxifragales</taxon>
        <taxon>Crassulaceae</taxon>
        <taxon>Kalanchoe</taxon>
    </lineage>
</organism>
<dbReference type="OMA" id="EKEDICN"/>
<dbReference type="SMART" id="SM00597">
    <property type="entry name" value="ZnF_TTF"/>
    <property type="match status" value="1"/>
</dbReference>
<dbReference type="InterPro" id="IPR006580">
    <property type="entry name" value="Znf_TTF"/>
</dbReference>